<dbReference type="Gene3D" id="3.30.390.30">
    <property type="match status" value="1"/>
</dbReference>
<dbReference type="EMBL" id="JBHSFG010000108">
    <property type="protein sequence ID" value="MFC4472089.1"/>
    <property type="molecule type" value="Genomic_DNA"/>
</dbReference>
<keyword evidence="2" id="KW-1185">Reference proteome</keyword>
<name>A0ABV8Z4T6_9ACTN</name>
<gene>
    <name evidence="1" type="ORF">ACFPH6_47740</name>
</gene>
<dbReference type="RefSeq" id="WP_386355274.1">
    <property type="nucleotide sequence ID" value="NZ_JBHSFG010000108.1"/>
</dbReference>
<sequence length="108" mass="11574">MAHVVLGGVSVGELREYIGETVRLVPCFRSDQYGARRFAGRRLATDTVRIEEGSIIGGAPDEGGFLAGCDRDGRTTAVLSLERPRPFVPARRELACRASAVEAAVASR</sequence>
<dbReference type="Proteomes" id="UP001596012">
    <property type="component" value="Unassembled WGS sequence"/>
</dbReference>
<comment type="caution">
    <text evidence="1">The sequence shown here is derived from an EMBL/GenBank/DDBJ whole genome shotgun (WGS) entry which is preliminary data.</text>
</comment>
<reference evidence="2" key="1">
    <citation type="journal article" date="2019" name="Int. J. Syst. Evol. Microbiol.">
        <title>The Global Catalogue of Microorganisms (GCM) 10K type strain sequencing project: providing services to taxonomists for standard genome sequencing and annotation.</title>
        <authorList>
            <consortium name="The Broad Institute Genomics Platform"/>
            <consortium name="The Broad Institute Genome Sequencing Center for Infectious Disease"/>
            <person name="Wu L."/>
            <person name="Ma J."/>
        </authorList>
    </citation>
    <scope>NUCLEOTIDE SEQUENCE [LARGE SCALE GENOMIC DNA]</scope>
    <source>
        <strain evidence="2">DT43</strain>
    </source>
</reference>
<evidence type="ECO:0000313" key="1">
    <source>
        <dbReference type="EMBL" id="MFC4472089.1"/>
    </source>
</evidence>
<dbReference type="InterPro" id="IPR016156">
    <property type="entry name" value="FAD/NAD-linked_Rdtase_dimer_sf"/>
</dbReference>
<evidence type="ECO:0000313" key="2">
    <source>
        <dbReference type="Proteomes" id="UP001596012"/>
    </source>
</evidence>
<accession>A0ABV8Z4T6</accession>
<organism evidence="1 2">
    <name type="scientific">Streptomyces xiangluensis</name>
    <dbReference type="NCBI Taxonomy" id="2665720"/>
    <lineage>
        <taxon>Bacteria</taxon>
        <taxon>Bacillati</taxon>
        <taxon>Actinomycetota</taxon>
        <taxon>Actinomycetes</taxon>
        <taxon>Kitasatosporales</taxon>
        <taxon>Streptomycetaceae</taxon>
        <taxon>Streptomyces</taxon>
    </lineage>
</organism>
<dbReference type="SUPFAM" id="SSF55424">
    <property type="entry name" value="FAD/NAD-linked reductases, dimerisation (C-terminal) domain"/>
    <property type="match status" value="1"/>
</dbReference>
<proteinExistence type="predicted"/>
<protein>
    <submittedName>
        <fullName evidence="1">Uncharacterized protein</fullName>
    </submittedName>
</protein>